<keyword evidence="2" id="KW-1133">Transmembrane helix</keyword>
<evidence type="ECO:0000313" key="4">
    <source>
        <dbReference type="Proteomes" id="UP001141552"/>
    </source>
</evidence>
<comment type="caution">
    <text evidence="3">The sequence shown here is derived from an EMBL/GenBank/DDBJ whole genome shotgun (WGS) entry which is preliminary data.</text>
</comment>
<evidence type="ECO:0000256" key="2">
    <source>
        <dbReference type="SAM" id="Phobius"/>
    </source>
</evidence>
<accession>A0A9Q0JEN4</accession>
<feature type="compositionally biased region" description="Acidic residues" evidence="1">
    <location>
        <begin position="52"/>
        <end position="62"/>
    </location>
</feature>
<evidence type="ECO:0000313" key="3">
    <source>
        <dbReference type="EMBL" id="KAJ4838784.1"/>
    </source>
</evidence>
<dbReference type="EMBL" id="JAKUCV010003476">
    <property type="protein sequence ID" value="KAJ4838784.1"/>
    <property type="molecule type" value="Genomic_DNA"/>
</dbReference>
<keyword evidence="2" id="KW-0812">Transmembrane</keyword>
<keyword evidence="2" id="KW-0472">Membrane</keyword>
<keyword evidence="4" id="KW-1185">Reference proteome</keyword>
<gene>
    <name evidence="3" type="ORF">Tsubulata_024660</name>
</gene>
<proteinExistence type="predicted"/>
<feature type="non-terminal residue" evidence="3">
    <location>
        <position position="1"/>
    </location>
</feature>
<sequence length="146" mass="16662">TSISSSVLRIRKRIKIYKTFNFSIIYKNKSSESGVFLDESDIVDEFILDDEDLPDIDDEASLDNEHDDYSGSDDDHEVGSDEFLFEDPECDDSVQVFTGHASKSLFNFLLGLWVSQYSILYVLANLVSRLSIWPVIYPDFKRAGQS</sequence>
<name>A0A9Q0JEN4_9ROSI</name>
<organism evidence="3 4">
    <name type="scientific">Turnera subulata</name>
    <dbReference type="NCBI Taxonomy" id="218843"/>
    <lineage>
        <taxon>Eukaryota</taxon>
        <taxon>Viridiplantae</taxon>
        <taxon>Streptophyta</taxon>
        <taxon>Embryophyta</taxon>
        <taxon>Tracheophyta</taxon>
        <taxon>Spermatophyta</taxon>
        <taxon>Magnoliopsida</taxon>
        <taxon>eudicotyledons</taxon>
        <taxon>Gunneridae</taxon>
        <taxon>Pentapetalae</taxon>
        <taxon>rosids</taxon>
        <taxon>fabids</taxon>
        <taxon>Malpighiales</taxon>
        <taxon>Passifloraceae</taxon>
        <taxon>Turnera</taxon>
    </lineage>
</organism>
<feature type="region of interest" description="Disordered" evidence="1">
    <location>
        <begin position="52"/>
        <end position="80"/>
    </location>
</feature>
<dbReference type="Proteomes" id="UP001141552">
    <property type="component" value="Unassembled WGS sequence"/>
</dbReference>
<reference evidence="3" key="1">
    <citation type="submission" date="2022-02" db="EMBL/GenBank/DDBJ databases">
        <authorList>
            <person name="Henning P.M."/>
            <person name="McCubbin A.G."/>
            <person name="Shore J.S."/>
        </authorList>
    </citation>
    <scope>NUCLEOTIDE SEQUENCE</scope>
    <source>
        <strain evidence="3">F60SS</strain>
        <tissue evidence="3">Leaves</tissue>
    </source>
</reference>
<evidence type="ECO:0000256" key="1">
    <source>
        <dbReference type="SAM" id="MobiDB-lite"/>
    </source>
</evidence>
<feature type="transmembrane region" description="Helical" evidence="2">
    <location>
        <begin position="105"/>
        <end position="124"/>
    </location>
</feature>
<reference evidence="3" key="2">
    <citation type="journal article" date="2023" name="Plants (Basel)">
        <title>Annotation of the Turnera subulata (Passifloraceae) Draft Genome Reveals the S-Locus Evolved after the Divergence of Turneroideae from Passifloroideae in a Stepwise Manner.</title>
        <authorList>
            <person name="Henning P.M."/>
            <person name="Roalson E.H."/>
            <person name="Mir W."/>
            <person name="McCubbin A.G."/>
            <person name="Shore J.S."/>
        </authorList>
    </citation>
    <scope>NUCLEOTIDE SEQUENCE</scope>
    <source>
        <strain evidence="3">F60SS</strain>
    </source>
</reference>
<dbReference type="AlphaFoldDB" id="A0A9Q0JEN4"/>
<protein>
    <submittedName>
        <fullName evidence="3">Uncharacterized protein</fullName>
    </submittedName>
</protein>